<dbReference type="InterPro" id="IPR014001">
    <property type="entry name" value="Helicase_ATP-bd"/>
</dbReference>
<keyword evidence="4" id="KW-0067">ATP-binding</keyword>
<reference evidence="6 7" key="1">
    <citation type="journal article" date="2016" name="Sci. Rep.">
        <title>Metabolic traits of an uncultured archaeal lineage -MSBL1- from brine pools of the Red Sea.</title>
        <authorList>
            <person name="Mwirichia R."/>
            <person name="Alam I."/>
            <person name="Rashid M."/>
            <person name="Vinu M."/>
            <person name="Ba-Alawi W."/>
            <person name="Anthony Kamau A."/>
            <person name="Kamanda Ngugi D."/>
            <person name="Goker M."/>
            <person name="Klenk H.P."/>
            <person name="Bajic V."/>
            <person name="Stingl U."/>
        </authorList>
    </citation>
    <scope>NUCLEOTIDE SEQUENCE [LARGE SCALE GENOMIC DNA]</scope>
    <source>
        <strain evidence="6">SCGC-AAA382A20</strain>
    </source>
</reference>
<comment type="caution">
    <text evidence="6">The sequence shown here is derived from an EMBL/GenBank/DDBJ whole genome shotgun (WGS) entry which is preliminary data.</text>
</comment>
<dbReference type="SUPFAM" id="SSF52540">
    <property type="entry name" value="P-loop containing nucleoside triphosphate hydrolases"/>
    <property type="match status" value="1"/>
</dbReference>
<dbReference type="EMBL" id="LHYE01000029">
    <property type="protein sequence ID" value="KXB06803.1"/>
    <property type="molecule type" value="Genomic_DNA"/>
</dbReference>
<evidence type="ECO:0000256" key="4">
    <source>
        <dbReference type="ARBA" id="ARBA00022840"/>
    </source>
</evidence>
<name>A0A133VK57_9EURY</name>
<gene>
    <name evidence="6" type="ORF">AKJ51_02800</name>
</gene>
<evidence type="ECO:0000256" key="2">
    <source>
        <dbReference type="ARBA" id="ARBA00022801"/>
    </source>
</evidence>
<feature type="domain" description="Helicase ATP-binding" evidence="5">
    <location>
        <begin position="1"/>
        <end position="126"/>
    </location>
</feature>
<organism evidence="6 7">
    <name type="scientific">candidate division MSBL1 archaeon SCGC-AAA382A20</name>
    <dbReference type="NCBI Taxonomy" id="1698280"/>
    <lineage>
        <taxon>Archaea</taxon>
        <taxon>Methanobacteriati</taxon>
        <taxon>Methanobacteriota</taxon>
        <taxon>candidate division MSBL1</taxon>
    </lineage>
</organism>
<evidence type="ECO:0000256" key="3">
    <source>
        <dbReference type="ARBA" id="ARBA00022806"/>
    </source>
</evidence>
<dbReference type="PANTHER" id="PTHR14025">
    <property type="entry name" value="FANCONI ANEMIA GROUP M FANCM FAMILY MEMBER"/>
    <property type="match status" value="1"/>
</dbReference>
<dbReference type="PANTHER" id="PTHR14025:SF20">
    <property type="entry name" value="FANCONI ANEMIA GROUP M PROTEIN"/>
    <property type="match status" value="1"/>
</dbReference>
<keyword evidence="7" id="KW-1185">Reference proteome</keyword>
<evidence type="ECO:0000259" key="5">
    <source>
        <dbReference type="PROSITE" id="PS51192"/>
    </source>
</evidence>
<keyword evidence="3" id="KW-0347">Helicase</keyword>
<dbReference type="GO" id="GO:0016787">
    <property type="term" value="F:hydrolase activity"/>
    <property type="evidence" value="ECO:0007669"/>
    <property type="project" value="UniProtKB-KW"/>
</dbReference>
<dbReference type="InterPro" id="IPR011545">
    <property type="entry name" value="DEAD/DEAH_box_helicase_dom"/>
</dbReference>
<dbReference type="AlphaFoldDB" id="A0A133VK57"/>
<keyword evidence="1" id="KW-0547">Nucleotide-binding</keyword>
<dbReference type="GO" id="GO:0140097">
    <property type="term" value="F:catalytic activity, acting on DNA"/>
    <property type="evidence" value="ECO:0007669"/>
    <property type="project" value="UniProtKB-ARBA"/>
</dbReference>
<dbReference type="Gene3D" id="3.40.50.300">
    <property type="entry name" value="P-loop containing nucleotide triphosphate hydrolases"/>
    <property type="match status" value="1"/>
</dbReference>
<dbReference type="Proteomes" id="UP000070263">
    <property type="component" value="Unassembled WGS sequence"/>
</dbReference>
<dbReference type="PROSITE" id="PS51192">
    <property type="entry name" value="HELICASE_ATP_BIND_1"/>
    <property type="match status" value="1"/>
</dbReference>
<dbReference type="Pfam" id="PF00270">
    <property type="entry name" value="DEAD"/>
    <property type="match status" value="1"/>
</dbReference>
<dbReference type="InterPro" id="IPR027417">
    <property type="entry name" value="P-loop_NTPase"/>
</dbReference>
<keyword evidence="2" id="KW-0378">Hydrolase</keyword>
<proteinExistence type="predicted"/>
<dbReference type="GO" id="GO:0004386">
    <property type="term" value="F:helicase activity"/>
    <property type="evidence" value="ECO:0007669"/>
    <property type="project" value="UniProtKB-KW"/>
</dbReference>
<evidence type="ECO:0000256" key="1">
    <source>
        <dbReference type="ARBA" id="ARBA00022741"/>
    </source>
</evidence>
<dbReference type="GO" id="GO:0003676">
    <property type="term" value="F:nucleic acid binding"/>
    <property type="evidence" value="ECO:0007669"/>
    <property type="project" value="InterPro"/>
</dbReference>
<accession>A0A133VK57</accession>
<dbReference type="GO" id="GO:0005524">
    <property type="term" value="F:ATP binding"/>
    <property type="evidence" value="ECO:0007669"/>
    <property type="project" value="UniProtKB-KW"/>
</dbReference>
<evidence type="ECO:0000313" key="7">
    <source>
        <dbReference type="Proteomes" id="UP000070263"/>
    </source>
</evidence>
<protein>
    <recommendedName>
        <fullName evidence="5">Helicase ATP-binding domain-containing protein</fullName>
    </recommendedName>
</protein>
<sequence length="126" mass="13696">MHFPPSVVSAENSDGLVLFLAPSKPLVEQHAETLGEHLDADVEVVTGETHGPDERSEAWKVGRVAAATPQTVWNDVRVGRLGLGDCPLIVFDEAHRATGNYAYDPICRHYLDTCGRPSGRGMLFAE</sequence>
<evidence type="ECO:0000313" key="6">
    <source>
        <dbReference type="EMBL" id="KXB06803.1"/>
    </source>
</evidence>